<name>A0A1F6VDU9_9BACT</name>
<reference evidence="8 9" key="1">
    <citation type="journal article" date="2016" name="Nat. Commun.">
        <title>Thousands of microbial genomes shed light on interconnected biogeochemical processes in an aquifer system.</title>
        <authorList>
            <person name="Anantharaman K."/>
            <person name="Brown C.T."/>
            <person name="Hug L.A."/>
            <person name="Sharon I."/>
            <person name="Castelle C.J."/>
            <person name="Probst A.J."/>
            <person name="Thomas B.C."/>
            <person name="Singh A."/>
            <person name="Wilkins M.J."/>
            <person name="Karaoz U."/>
            <person name="Brodie E.L."/>
            <person name="Williams K.H."/>
            <person name="Hubbard S.S."/>
            <person name="Banfield J.F."/>
        </authorList>
    </citation>
    <scope>NUCLEOTIDE SEQUENCE [LARGE SCALE GENOMIC DNA]</scope>
</reference>
<keyword evidence="3 5" id="KW-0697">Rotamase</keyword>
<dbReference type="GO" id="GO:0003755">
    <property type="term" value="F:peptidyl-prolyl cis-trans isomerase activity"/>
    <property type="evidence" value="ECO:0007669"/>
    <property type="project" value="UniProtKB-UniRule"/>
</dbReference>
<evidence type="ECO:0000256" key="1">
    <source>
        <dbReference type="ARBA" id="ARBA00000971"/>
    </source>
</evidence>
<proteinExistence type="inferred from homology"/>
<dbReference type="PANTHER" id="PTHR43811:SF19">
    <property type="entry name" value="39 KDA FK506-BINDING NUCLEAR PROTEIN"/>
    <property type="match status" value="1"/>
</dbReference>
<evidence type="ECO:0000256" key="4">
    <source>
        <dbReference type="ARBA" id="ARBA00023235"/>
    </source>
</evidence>
<comment type="caution">
    <text evidence="8">The sequence shown here is derived from an EMBL/GenBank/DDBJ whole genome shotgun (WGS) entry which is preliminary data.</text>
</comment>
<dbReference type="Gene3D" id="3.10.50.40">
    <property type="match status" value="1"/>
</dbReference>
<comment type="similarity">
    <text evidence="2 6">Belongs to the FKBP-type PPIase family.</text>
</comment>
<dbReference type="AlphaFoldDB" id="A0A1F6VDU9"/>
<dbReference type="PROSITE" id="PS50059">
    <property type="entry name" value="FKBP_PPIASE"/>
    <property type="match status" value="1"/>
</dbReference>
<dbReference type="FunFam" id="3.10.50.40:FF:000006">
    <property type="entry name" value="Peptidyl-prolyl cis-trans isomerase"/>
    <property type="match status" value="1"/>
</dbReference>
<evidence type="ECO:0000256" key="2">
    <source>
        <dbReference type="ARBA" id="ARBA00006577"/>
    </source>
</evidence>
<evidence type="ECO:0000313" key="9">
    <source>
        <dbReference type="Proteomes" id="UP000178235"/>
    </source>
</evidence>
<feature type="domain" description="PPIase FKBP-type" evidence="7">
    <location>
        <begin position="17"/>
        <end position="109"/>
    </location>
</feature>
<dbReference type="SUPFAM" id="SSF54534">
    <property type="entry name" value="FKBP-like"/>
    <property type="match status" value="1"/>
</dbReference>
<evidence type="ECO:0000259" key="7">
    <source>
        <dbReference type="PROSITE" id="PS50059"/>
    </source>
</evidence>
<organism evidence="8 9">
    <name type="scientific">Candidatus Nomurabacteria bacterium RIFCSPHIGHO2_01_FULL_42_15</name>
    <dbReference type="NCBI Taxonomy" id="1801742"/>
    <lineage>
        <taxon>Bacteria</taxon>
        <taxon>Candidatus Nomuraibacteriota</taxon>
    </lineage>
</organism>
<dbReference type="EMBL" id="MFTS01000009">
    <property type="protein sequence ID" value="OGI67831.1"/>
    <property type="molecule type" value="Genomic_DNA"/>
</dbReference>
<evidence type="ECO:0000256" key="5">
    <source>
        <dbReference type="PROSITE-ProRule" id="PRU00277"/>
    </source>
</evidence>
<dbReference type="Proteomes" id="UP000178235">
    <property type="component" value="Unassembled WGS sequence"/>
</dbReference>
<evidence type="ECO:0000256" key="3">
    <source>
        <dbReference type="ARBA" id="ARBA00023110"/>
    </source>
</evidence>
<comment type="catalytic activity">
    <reaction evidence="1 5 6">
        <text>[protein]-peptidylproline (omega=180) = [protein]-peptidylproline (omega=0)</text>
        <dbReference type="Rhea" id="RHEA:16237"/>
        <dbReference type="Rhea" id="RHEA-COMP:10747"/>
        <dbReference type="Rhea" id="RHEA-COMP:10748"/>
        <dbReference type="ChEBI" id="CHEBI:83833"/>
        <dbReference type="ChEBI" id="CHEBI:83834"/>
        <dbReference type="EC" id="5.2.1.8"/>
    </reaction>
</comment>
<accession>A0A1F6VDU9</accession>
<sequence length="110" mass="11785">MNSNDNVAVLGDVAKAGDTVSVNYTGRLENGTVFDSNVDPKFNHVEPFIFNLGVGQVIPGWDKGIVGMRVGEKKTLTIAPEDAYRENGVPGVIPPNSTLIFDVELVAINK</sequence>
<evidence type="ECO:0000256" key="6">
    <source>
        <dbReference type="RuleBase" id="RU003915"/>
    </source>
</evidence>
<evidence type="ECO:0000313" key="8">
    <source>
        <dbReference type="EMBL" id="OGI67831.1"/>
    </source>
</evidence>
<protein>
    <recommendedName>
        <fullName evidence="6">Peptidyl-prolyl cis-trans isomerase</fullName>
        <ecNumber evidence="6">5.2.1.8</ecNumber>
    </recommendedName>
</protein>
<dbReference type="EC" id="5.2.1.8" evidence="6"/>
<dbReference type="PANTHER" id="PTHR43811">
    <property type="entry name" value="FKBP-TYPE PEPTIDYL-PROLYL CIS-TRANS ISOMERASE FKPA"/>
    <property type="match status" value="1"/>
</dbReference>
<dbReference type="Pfam" id="PF00254">
    <property type="entry name" value="FKBP_C"/>
    <property type="match status" value="1"/>
</dbReference>
<keyword evidence="4 5" id="KW-0413">Isomerase</keyword>
<dbReference type="InterPro" id="IPR046357">
    <property type="entry name" value="PPIase_dom_sf"/>
</dbReference>
<dbReference type="InterPro" id="IPR001179">
    <property type="entry name" value="PPIase_FKBP_dom"/>
</dbReference>
<gene>
    <name evidence="8" type="ORF">A2738_03420</name>
</gene>